<dbReference type="OrthoDB" id="432388at2759"/>
<dbReference type="EMBL" id="CAJNIZ010017774">
    <property type="protein sequence ID" value="CAE7402902.1"/>
    <property type="molecule type" value="Genomic_DNA"/>
</dbReference>
<dbReference type="InterPro" id="IPR027417">
    <property type="entry name" value="P-loop_NTPase"/>
</dbReference>
<organism evidence="2 3">
    <name type="scientific">Symbiodinium pilosum</name>
    <name type="common">Dinoflagellate</name>
    <dbReference type="NCBI Taxonomy" id="2952"/>
    <lineage>
        <taxon>Eukaryota</taxon>
        <taxon>Sar</taxon>
        <taxon>Alveolata</taxon>
        <taxon>Dinophyceae</taxon>
        <taxon>Suessiales</taxon>
        <taxon>Symbiodiniaceae</taxon>
        <taxon>Symbiodinium</taxon>
    </lineage>
</organism>
<sequence length="1427" mass="162537">MTIRECRRVSREELEANRQQHMIDNLDVIEYETIYAWILTDVRAYSQPVPYQRPVGTVNWVDLNHYNTKRTPKKRPIATECARVDCNFGLGKKGGCGKAYVRHSDGKKFEHCLFCSKDALLAALHAHDGKAIHRALTRLAHRDAALRSKAFQCIQNMLEPHVACRFAPRGQKRKLATVSWEEVLEHRQAPTRADEQARSAFDAKERKQKQRLRRKFPSIYAEDAREESKWMPPRAAAFRAWCLEDSWRACSKCKRMAPKPFQASHAKGSAKRNPQFPVCSYCKSAGGQGYWAPTPEDVPRKLRKLSARTIEALRPFDVHTGSMFRAPNGYLVHSDMMQFSFKQISVEEALAKLPKRERRRGEKALLYLLRSNSPSAYARFWQLHHRFLHGRDRAIQRGETWVGAPVKRMPANFIETVGLECALWPHLYWSLDMTETYVRSQDARRLRRVRQSLDADSAEDEGDNADTGNLVGTRQSAKASFLAKVHSALIGYNSDDKLLQFVYDLWLFTTLGGAKNSAGVGIREALASKPYSPEVWRTYHTALVDLQKQIGWPSLFITIDELAKSLKERLHMPVAETLHLAHVLTQAVKGLLAGGKEGIFASDHGRGGVRYWVARLEFQDGKRKRGVHRDPRFYHGRGTPHVHVLLWLDQVQHAEIASNIRADLPHPDDAEMLDLVLGSQLDWHSSGWPVREKPTHVTSTGTIQLHHPRNAFEKCCRAYLPDVLAALRCHVDVLASDGYLPKFSSSFAQELLNDHASDFSLARRILSDYHPLQPEMVMQLAAQQHSQFICPGIVRKFIVPVPWERDMPDIVQCYMTCTWRRENMSLLEFLRKSGSNGQISQRYRREHRSRKIQIPLETWINSQPADGQTLVAAITNSRMSDRFYGQWLLLNVPFRKVDDLWHPDAERLPHSLRHLGLCLLHRPAFWRNPDRPAAEMEQEARTDLHIKNFLSMLQGRVELIDAYLSGDLTLAENPSPALHGSASTSGGTIQLAAEQKLIIQTITNRVEAALQAKWPSDANEVEAWGVWLDQNQRRPFQNKVSVVLGPAGSGKSTAVEIALEHAVRNGAHVGVACPTGMLATQYKTRHPDLDIDTVHGMFALHKDEATTLDMMKIYDMIVIDEVGQLSTRIFDRLLRLWDAADRRPALVFVGDFCQLTGVDGTTARDSLRWDQMHIMALHEMRRCKCERLKWKLQLLRSAIPSKKQLKQILKNHRGPRDRPRGSSAPTADDVADILRETPETTFLTVSRRGSTRLNQLAVQSLFARSEPLDRIPCDPEENMDNFHGQQQVAVRPHWLMIYEGLRVRITSNEDKERGFVNGMAATVQRMRTSGVQVITDAGEVLLVHPITRDIQTSDGSCHRVTFFPLRLGYSTTLHKVQGATLSHVTIWLDIPWVRAAMYVAMSRVQRDRDWRFIGSIGRKHCLPARLS</sequence>
<dbReference type="InterPro" id="IPR051055">
    <property type="entry name" value="PIF1_helicase"/>
</dbReference>
<dbReference type="SUPFAM" id="SSF52540">
    <property type="entry name" value="P-loop containing nucleoside triphosphate hydrolases"/>
    <property type="match status" value="2"/>
</dbReference>
<feature type="region of interest" description="Disordered" evidence="1">
    <location>
        <begin position="187"/>
        <end position="214"/>
    </location>
</feature>
<accession>A0A812QT18</accession>
<gene>
    <name evidence="2" type="primary">pif1</name>
    <name evidence="2" type="ORF">SPIL2461_LOCUS9939</name>
</gene>
<feature type="compositionally biased region" description="Basic and acidic residues" evidence="1">
    <location>
        <begin position="187"/>
        <end position="205"/>
    </location>
</feature>
<evidence type="ECO:0000313" key="2">
    <source>
        <dbReference type="EMBL" id="CAE7402902.1"/>
    </source>
</evidence>
<keyword evidence="3" id="KW-1185">Reference proteome</keyword>
<dbReference type="Gene3D" id="2.30.30.940">
    <property type="match status" value="1"/>
</dbReference>
<protein>
    <submittedName>
        <fullName evidence="2">Pif1 protein</fullName>
    </submittedName>
</protein>
<dbReference type="Proteomes" id="UP000649617">
    <property type="component" value="Unassembled WGS sequence"/>
</dbReference>
<dbReference type="Pfam" id="PF13604">
    <property type="entry name" value="AAA_30"/>
    <property type="match status" value="1"/>
</dbReference>
<name>A0A812QT18_SYMPI</name>
<dbReference type="PANTHER" id="PTHR47642">
    <property type="entry name" value="ATP-DEPENDENT DNA HELICASE"/>
    <property type="match status" value="1"/>
</dbReference>
<feature type="region of interest" description="Disordered" evidence="1">
    <location>
        <begin position="1206"/>
        <end position="1229"/>
    </location>
</feature>
<evidence type="ECO:0000256" key="1">
    <source>
        <dbReference type="SAM" id="MobiDB-lite"/>
    </source>
</evidence>
<proteinExistence type="predicted"/>
<comment type="caution">
    <text evidence="2">The sequence shown here is derived from an EMBL/GenBank/DDBJ whole genome shotgun (WGS) entry which is preliminary data.</text>
</comment>
<reference evidence="2" key="1">
    <citation type="submission" date="2021-02" db="EMBL/GenBank/DDBJ databases">
        <authorList>
            <person name="Dougan E. K."/>
            <person name="Rhodes N."/>
            <person name="Thang M."/>
            <person name="Chan C."/>
        </authorList>
    </citation>
    <scope>NUCLEOTIDE SEQUENCE</scope>
</reference>
<dbReference type="Gene3D" id="3.40.50.300">
    <property type="entry name" value="P-loop containing nucleotide triphosphate hydrolases"/>
    <property type="match status" value="2"/>
</dbReference>
<evidence type="ECO:0000313" key="3">
    <source>
        <dbReference type="Proteomes" id="UP000649617"/>
    </source>
</evidence>